<dbReference type="Gene3D" id="1.10.1040.10">
    <property type="entry name" value="N-(1-d-carboxylethyl)-l-norvaline Dehydrogenase, domain 2"/>
    <property type="match status" value="1"/>
</dbReference>
<evidence type="ECO:0000256" key="4">
    <source>
        <dbReference type="PIRSR" id="PIRSR000103-1"/>
    </source>
</evidence>
<dbReference type="InterPro" id="IPR029154">
    <property type="entry name" value="HIBADH-like_NADP-bd"/>
</dbReference>
<dbReference type="InterPro" id="IPR036291">
    <property type="entry name" value="NAD(P)-bd_dom_sf"/>
</dbReference>
<dbReference type="GO" id="GO:0016491">
    <property type="term" value="F:oxidoreductase activity"/>
    <property type="evidence" value="ECO:0007669"/>
    <property type="project" value="UniProtKB-KW"/>
</dbReference>
<dbReference type="Pfam" id="PF03446">
    <property type="entry name" value="NAD_binding_2"/>
    <property type="match status" value="1"/>
</dbReference>
<proteinExistence type="inferred from homology"/>
<keyword evidence="3" id="KW-0520">NAD</keyword>
<evidence type="ECO:0000256" key="1">
    <source>
        <dbReference type="ARBA" id="ARBA00009080"/>
    </source>
</evidence>
<dbReference type="Proteomes" id="UP000628775">
    <property type="component" value="Unassembled WGS sequence"/>
</dbReference>
<dbReference type="EMBL" id="BMIR01000001">
    <property type="protein sequence ID" value="GGE27715.1"/>
    <property type="molecule type" value="Genomic_DNA"/>
</dbReference>
<comment type="similarity">
    <text evidence="1">Belongs to the HIBADH-related family.</text>
</comment>
<dbReference type="RefSeq" id="WP_188688076.1">
    <property type="nucleotide sequence ID" value="NZ_BMIR01000001.1"/>
</dbReference>
<dbReference type="PIRSF" id="PIRSF000103">
    <property type="entry name" value="HIBADH"/>
    <property type="match status" value="1"/>
</dbReference>
<dbReference type="GO" id="GO:0051287">
    <property type="term" value="F:NAD binding"/>
    <property type="evidence" value="ECO:0007669"/>
    <property type="project" value="InterPro"/>
</dbReference>
<evidence type="ECO:0000259" key="6">
    <source>
        <dbReference type="Pfam" id="PF14833"/>
    </source>
</evidence>
<dbReference type="AlphaFoldDB" id="A0A8J2VLS0"/>
<dbReference type="PANTHER" id="PTHR43060">
    <property type="entry name" value="3-HYDROXYISOBUTYRATE DEHYDROGENASE-LIKE 1, MITOCHONDRIAL-RELATED"/>
    <property type="match status" value="1"/>
</dbReference>
<name>A0A8J2VLS0_9BACL</name>
<keyword evidence="2" id="KW-0560">Oxidoreductase</keyword>
<comment type="caution">
    <text evidence="7">The sequence shown here is derived from an EMBL/GenBank/DDBJ whole genome shotgun (WGS) entry which is preliminary data.</text>
</comment>
<keyword evidence="8" id="KW-1185">Reference proteome</keyword>
<evidence type="ECO:0000256" key="2">
    <source>
        <dbReference type="ARBA" id="ARBA00023002"/>
    </source>
</evidence>
<dbReference type="GO" id="GO:0050661">
    <property type="term" value="F:NADP binding"/>
    <property type="evidence" value="ECO:0007669"/>
    <property type="project" value="InterPro"/>
</dbReference>
<gene>
    <name evidence="7" type="ORF">GCM10011391_02730</name>
</gene>
<dbReference type="InterPro" id="IPR013328">
    <property type="entry name" value="6PGD_dom2"/>
</dbReference>
<evidence type="ECO:0000313" key="7">
    <source>
        <dbReference type="EMBL" id="GGE27715.1"/>
    </source>
</evidence>
<evidence type="ECO:0000313" key="8">
    <source>
        <dbReference type="Proteomes" id="UP000628775"/>
    </source>
</evidence>
<reference evidence="7" key="1">
    <citation type="journal article" date="2014" name="Int. J. Syst. Evol. Microbiol.">
        <title>Complete genome sequence of Corynebacterium casei LMG S-19264T (=DSM 44701T), isolated from a smear-ripened cheese.</title>
        <authorList>
            <consortium name="US DOE Joint Genome Institute (JGI-PGF)"/>
            <person name="Walter F."/>
            <person name="Albersmeier A."/>
            <person name="Kalinowski J."/>
            <person name="Ruckert C."/>
        </authorList>
    </citation>
    <scope>NUCLEOTIDE SEQUENCE</scope>
    <source>
        <strain evidence="7">CGMCC 1.15371</strain>
    </source>
</reference>
<dbReference type="InterPro" id="IPR006115">
    <property type="entry name" value="6PGDH_NADP-bd"/>
</dbReference>
<dbReference type="InterPro" id="IPR015815">
    <property type="entry name" value="HIBADH-related"/>
</dbReference>
<dbReference type="SUPFAM" id="SSF51735">
    <property type="entry name" value="NAD(P)-binding Rossmann-fold domains"/>
    <property type="match status" value="1"/>
</dbReference>
<evidence type="ECO:0000259" key="5">
    <source>
        <dbReference type="Pfam" id="PF03446"/>
    </source>
</evidence>
<evidence type="ECO:0000256" key="3">
    <source>
        <dbReference type="ARBA" id="ARBA00023027"/>
    </source>
</evidence>
<feature type="domain" description="3-hydroxyisobutyrate dehydrogenase-like NAD-binding" evidence="6">
    <location>
        <begin position="162"/>
        <end position="282"/>
    </location>
</feature>
<dbReference type="InterPro" id="IPR008927">
    <property type="entry name" value="6-PGluconate_DH-like_C_sf"/>
</dbReference>
<dbReference type="Pfam" id="PF14833">
    <property type="entry name" value="NAD_binding_11"/>
    <property type="match status" value="1"/>
</dbReference>
<feature type="active site" evidence="4">
    <location>
        <position position="168"/>
    </location>
</feature>
<accession>A0A8J2VLS0</accession>
<dbReference type="PANTHER" id="PTHR43060:SF15">
    <property type="entry name" value="3-HYDROXYISOBUTYRATE DEHYDROGENASE-LIKE 1, MITOCHONDRIAL-RELATED"/>
    <property type="match status" value="1"/>
</dbReference>
<organism evidence="7 8">
    <name type="scientific">Pullulanibacillus camelliae</name>
    <dbReference type="NCBI Taxonomy" id="1707096"/>
    <lineage>
        <taxon>Bacteria</taxon>
        <taxon>Bacillati</taxon>
        <taxon>Bacillota</taxon>
        <taxon>Bacilli</taxon>
        <taxon>Bacillales</taxon>
        <taxon>Sporolactobacillaceae</taxon>
        <taxon>Pullulanibacillus</taxon>
    </lineage>
</organism>
<protein>
    <submittedName>
        <fullName evidence="7">6-phosphogluconate dehydrogenase</fullName>
    </submittedName>
</protein>
<sequence length="293" mass="31539">MIESVGIIGLGNMGSTIARRLSNTFKMIGYDIDQQKREMLRQQGIECAESPEELAAKVNVLLLSLPRPEISLRTLESVCSYLQSGSVVIETSTVSPADAGRFHEVCAPYSIDLVDGAILGGISHVENGVATLLMGGPSEVIHSLNPVLAELSNDIRIMGKVGTGMAAKIINNAVAHNVMVMIIEAAALGKELGVSTEAIYQLLSGETALLRPLTHRFGERIMNGEFEGGMSTENARKDSKLALTLAQEQGVPLFSIQASHTVYEIAKQVGLGNLDYASIAKLWEDWLNIKFTD</sequence>
<dbReference type="SUPFAM" id="SSF48179">
    <property type="entry name" value="6-phosphogluconate dehydrogenase C-terminal domain-like"/>
    <property type="match status" value="1"/>
</dbReference>
<feature type="domain" description="6-phosphogluconate dehydrogenase NADP-binding" evidence="5">
    <location>
        <begin position="5"/>
        <end position="159"/>
    </location>
</feature>
<reference evidence="7" key="2">
    <citation type="submission" date="2020-09" db="EMBL/GenBank/DDBJ databases">
        <authorList>
            <person name="Sun Q."/>
            <person name="Zhou Y."/>
        </authorList>
    </citation>
    <scope>NUCLEOTIDE SEQUENCE</scope>
    <source>
        <strain evidence="7">CGMCC 1.15371</strain>
    </source>
</reference>
<dbReference type="Gene3D" id="3.40.50.720">
    <property type="entry name" value="NAD(P)-binding Rossmann-like Domain"/>
    <property type="match status" value="1"/>
</dbReference>